<evidence type="ECO:0000313" key="4">
    <source>
        <dbReference type="Proteomes" id="UP000005240"/>
    </source>
</evidence>
<name>A0A180H492_PUCT1</name>
<evidence type="ECO:0000313" key="3">
    <source>
        <dbReference type="EnsemblFungi" id="PTTG_25313-t43_1-p1"/>
    </source>
</evidence>
<feature type="region of interest" description="Disordered" evidence="1">
    <location>
        <begin position="471"/>
        <end position="544"/>
    </location>
</feature>
<dbReference type="PANTHER" id="PTHR47501">
    <property type="entry name" value="TRANSPOSASE-RELATED"/>
    <property type="match status" value="1"/>
</dbReference>
<proteinExistence type="predicted"/>
<dbReference type="SUPFAM" id="SSF53098">
    <property type="entry name" value="Ribonuclease H-like"/>
    <property type="match status" value="1"/>
</dbReference>
<feature type="compositionally biased region" description="Polar residues" evidence="1">
    <location>
        <begin position="59"/>
        <end position="105"/>
    </location>
</feature>
<gene>
    <name evidence="2" type="ORF">PTTG_25313</name>
</gene>
<evidence type="ECO:0008006" key="5">
    <source>
        <dbReference type="Google" id="ProtNLM"/>
    </source>
</evidence>
<evidence type="ECO:0000256" key="1">
    <source>
        <dbReference type="SAM" id="MobiDB-lite"/>
    </source>
</evidence>
<dbReference type="EnsemblFungi" id="PTTG_25313-t43_1">
    <property type="protein sequence ID" value="PTTG_25313-t43_1-p1"/>
    <property type="gene ID" value="PTTG_25313"/>
</dbReference>
<dbReference type="InterPro" id="IPR012337">
    <property type="entry name" value="RNaseH-like_sf"/>
</dbReference>
<organism evidence="2">
    <name type="scientific">Puccinia triticina (isolate 1-1 / race 1 (BBBD))</name>
    <name type="common">Brown leaf rust fungus</name>
    <dbReference type="NCBI Taxonomy" id="630390"/>
    <lineage>
        <taxon>Eukaryota</taxon>
        <taxon>Fungi</taxon>
        <taxon>Dikarya</taxon>
        <taxon>Basidiomycota</taxon>
        <taxon>Pucciniomycotina</taxon>
        <taxon>Pucciniomycetes</taxon>
        <taxon>Pucciniales</taxon>
        <taxon>Pucciniaceae</taxon>
        <taxon>Puccinia</taxon>
    </lineage>
</organism>
<dbReference type="PANTHER" id="PTHR47501:SF5">
    <property type="entry name" value="HAT C-TERMINAL DIMERISATION DOMAIN-CONTAINING PROTEIN"/>
    <property type="match status" value="1"/>
</dbReference>
<sequence>MSRQVTPENLPVAPVISDATPTNAPPSPQLPIRQSARKKKTISTPGFVPTQSDSRRALCQQSSNSRTADNSTRTARGENNNIPRSGHTSTTKSVIPSSSQETESLPQEIYDMTQNSDEENTKAKSRSLKSKADRKLASRKDGTNSVLVFFDQIETSLSYSCIWCPKLVKASTSSYYNLKIHQDGSNIKGTIRGACPGRSKAIAAGAKLPLTAAEQAEEAQATSETSKKPGSTVAAYVTKGRFDNNTFNKLLVFWLIRHSLPWACFEDAILRITFDYVDMCTKIYSRTWAATTAQNLYLALLSGVFDDIKNSNSKISLVSDIWTTKGGHKAFLGISVCYITKQWEYRCQHLAMKYISWHHKGKYLAIPFAQILIKNGLHDKISVMIFESQSRLQSIIKDLTFFLFIFCYILAKTTDSGSNNFTMTKEIAQIIGDHDGTFWDQAANHQRCFCHVLSLILGAGLAAINLSTAKGPATKKPESFPTLETITEEGEIIDDAHSEDGEDEEEVDPDDVSESNLDSQPESEEDDIHQPMPSKKNAKGKHSKSGIGFTLKKIDYVCRCICSSPAKQSEFKVWALKLGYDGPGIIGGYGIRWNIAYDSRNRAYNARKESYEFTSKEWENIKVLNRVLKGFLDLTKQMEGEGPSCTMVLYEYSRLIESLIQLKEDNSRGLLEAMFNPMIKKATKYQSLALTCEPILMATMLHPAWRLLLFSKKYPAHHTAAQSLLVKKFKEHQESLKPTTPPPTEEKSQPTTDPEEDGYNFFPTQTGVDNSEDELNRYHATNFLLGIKGNVLLWWKASIPAQSHSSGFVPSPGIPCQRLLGMCKQLGKRGANLFRSF</sequence>
<feature type="compositionally biased region" description="Acidic residues" evidence="1">
    <location>
        <begin position="500"/>
        <end position="513"/>
    </location>
</feature>
<reference evidence="2" key="1">
    <citation type="submission" date="2009-11" db="EMBL/GenBank/DDBJ databases">
        <authorList>
            <consortium name="The Broad Institute Genome Sequencing Platform"/>
            <person name="Ward D."/>
            <person name="Feldgarden M."/>
            <person name="Earl A."/>
            <person name="Young S.K."/>
            <person name="Zeng Q."/>
            <person name="Koehrsen M."/>
            <person name="Alvarado L."/>
            <person name="Berlin A."/>
            <person name="Bochicchio J."/>
            <person name="Borenstein D."/>
            <person name="Chapman S.B."/>
            <person name="Chen Z."/>
            <person name="Engels R."/>
            <person name="Freedman E."/>
            <person name="Gellesch M."/>
            <person name="Goldberg J."/>
            <person name="Griggs A."/>
            <person name="Gujja S."/>
            <person name="Heilman E."/>
            <person name="Heiman D."/>
            <person name="Hepburn T."/>
            <person name="Howarth C."/>
            <person name="Jen D."/>
            <person name="Larson L."/>
            <person name="Lewis B."/>
            <person name="Mehta T."/>
            <person name="Park D."/>
            <person name="Pearson M."/>
            <person name="Roberts A."/>
            <person name="Saif S."/>
            <person name="Shea T."/>
            <person name="Shenoy N."/>
            <person name="Sisk P."/>
            <person name="Stolte C."/>
            <person name="Sykes S."/>
            <person name="Thomson T."/>
            <person name="Walk T."/>
            <person name="White J."/>
            <person name="Yandava C."/>
            <person name="Izard J."/>
            <person name="Baranova O.V."/>
            <person name="Blanton J.M."/>
            <person name="Tanner A.C."/>
            <person name="Dewhirst F.E."/>
            <person name="Haas B."/>
            <person name="Nusbaum C."/>
            <person name="Birren B."/>
        </authorList>
    </citation>
    <scope>NUCLEOTIDE SEQUENCE [LARGE SCALE GENOMIC DNA]</scope>
    <source>
        <strain evidence="2">1-1 BBBD Race 1</strain>
    </source>
</reference>
<dbReference type="EMBL" id="ADAS02000002">
    <property type="protein sequence ID" value="OAV99836.1"/>
    <property type="molecule type" value="Genomic_DNA"/>
</dbReference>
<protein>
    <recommendedName>
        <fullName evidence="5">hAT-like transposase RNase-H fold domain-containing protein</fullName>
    </recommendedName>
</protein>
<dbReference type="VEuPathDB" id="FungiDB:PTTG_25313"/>
<accession>A0A180H492</accession>
<dbReference type="STRING" id="630390.A0A180H492"/>
<reference evidence="3" key="4">
    <citation type="submission" date="2025-05" db="UniProtKB">
        <authorList>
            <consortium name="EnsemblFungi"/>
        </authorList>
    </citation>
    <scope>IDENTIFICATION</scope>
    <source>
        <strain evidence="3">isolate 1-1 / race 1 (BBBD)</strain>
    </source>
</reference>
<dbReference type="AlphaFoldDB" id="A0A180H492"/>
<feature type="region of interest" description="Disordered" evidence="1">
    <location>
        <begin position="1"/>
        <end position="137"/>
    </location>
</feature>
<dbReference type="OrthoDB" id="2506282at2759"/>
<reference evidence="2" key="2">
    <citation type="submission" date="2016-05" db="EMBL/GenBank/DDBJ databases">
        <title>Comparative analysis highlights variable genome content of wheat rusts and divergence of the mating loci.</title>
        <authorList>
            <person name="Cuomo C.A."/>
            <person name="Bakkeren G."/>
            <person name="Szabo L."/>
            <person name="Khalil H."/>
            <person name="Joly D."/>
            <person name="Goldberg J."/>
            <person name="Young S."/>
            <person name="Zeng Q."/>
            <person name="Fellers J."/>
        </authorList>
    </citation>
    <scope>NUCLEOTIDE SEQUENCE [LARGE SCALE GENOMIC DNA]</scope>
    <source>
        <strain evidence="2">1-1 BBBD Race 1</strain>
    </source>
</reference>
<keyword evidence="4" id="KW-1185">Reference proteome</keyword>
<reference evidence="3 4" key="3">
    <citation type="journal article" date="2017" name="G3 (Bethesda)">
        <title>Comparative analysis highlights variable genome content of wheat rusts and divergence of the mating loci.</title>
        <authorList>
            <person name="Cuomo C.A."/>
            <person name="Bakkeren G."/>
            <person name="Khalil H.B."/>
            <person name="Panwar V."/>
            <person name="Joly D."/>
            <person name="Linning R."/>
            <person name="Sakthikumar S."/>
            <person name="Song X."/>
            <person name="Adiconis X."/>
            <person name="Fan L."/>
            <person name="Goldberg J.M."/>
            <person name="Levin J.Z."/>
            <person name="Young S."/>
            <person name="Zeng Q."/>
            <person name="Anikster Y."/>
            <person name="Bruce M."/>
            <person name="Wang M."/>
            <person name="Yin C."/>
            <person name="McCallum B."/>
            <person name="Szabo L.J."/>
            <person name="Hulbert S."/>
            <person name="Chen X."/>
            <person name="Fellers J.P."/>
        </authorList>
    </citation>
    <scope>NUCLEOTIDE SEQUENCE</scope>
    <source>
        <strain evidence="3">isolate 1-1 / race 1 (BBBD)</strain>
        <strain evidence="4">Isolate 1-1 / race 1 (BBBD)</strain>
    </source>
</reference>
<evidence type="ECO:0000313" key="2">
    <source>
        <dbReference type="EMBL" id="OAV99836.1"/>
    </source>
</evidence>
<feature type="region of interest" description="Disordered" evidence="1">
    <location>
        <begin position="731"/>
        <end position="761"/>
    </location>
</feature>
<dbReference type="Proteomes" id="UP000005240">
    <property type="component" value="Unassembled WGS sequence"/>
</dbReference>